<dbReference type="GO" id="GO:0004674">
    <property type="term" value="F:protein serine/threonine kinase activity"/>
    <property type="evidence" value="ECO:0007669"/>
    <property type="project" value="UniProtKB-KW"/>
</dbReference>
<dbReference type="FunFam" id="1.10.510.10:FF:000571">
    <property type="entry name" value="Maternal embryonic leucine zipper kinase"/>
    <property type="match status" value="1"/>
</dbReference>
<evidence type="ECO:0000313" key="11">
    <source>
        <dbReference type="Proteomes" id="UP001061958"/>
    </source>
</evidence>
<dbReference type="InterPro" id="IPR008271">
    <property type="entry name" value="Ser/Thr_kinase_AS"/>
</dbReference>
<evidence type="ECO:0000256" key="3">
    <source>
        <dbReference type="ARBA" id="ARBA00022741"/>
    </source>
</evidence>
<evidence type="ECO:0000256" key="1">
    <source>
        <dbReference type="ARBA" id="ARBA00022527"/>
    </source>
</evidence>
<dbReference type="PROSITE" id="PS00107">
    <property type="entry name" value="PROTEIN_KINASE_ATP"/>
    <property type="match status" value="1"/>
</dbReference>
<dbReference type="InterPro" id="IPR011009">
    <property type="entry name" value="Kinase-like_dom_sf"/>
</dbReference>
<dbReference type="PROSITE" id="PS00108">
    <property type="entry name" value="PROTEIN_KINASE_ST"/>
    <property type="match status" value="1"/>
</dbReference>
<comment type="caution">
    <text evidence="10">The sequence shown here is derived from an EMBL/GenBank/DDBJ whole genome shotgun (WGS) entry which is preliminary data.</text>
</comment>
<feature type="binding site" evidence="6">
    <location>
        <position position="59"/>
    </location>
    <ligand>
        <name>ATP</name>
        <dbReference type="ChEBI" id="CHEBI:30616"/>
    </ligand>
</feature>
<dbReference type="GO" id="GO:0035556">
    <property type="term" value="P:intracellular signal transduction"/>
    <property type="evidence" value="ECO:0007669"/>
    <property type="project" value="TreeGrafter"/>
</dbReference>
<dbReference type="SMART" id="SM00220">
    <property type="entry name" value="S_TKc"/>
    <property type="match status" value="1"/>
</dbReference>
<comment type="similarity">
    <text evidence="7">Belongs to the protein kinase superfamily.</text>
</comment>
<feature type="compositionally biased region" description="Basic and acidic residues" evidence="8">
    <location>
        <begin position="399"/>
        <end position="415"/>
    </location>
</feature>
<evidence type="ECO:0000256" key="6">
    <source>
        <dbReference type="PROSITE-ProRule" id="PRU10141"/>
    </source>
</evidence>
<evidence type="ECO:0000313" key="10">
    <source>
        <dbReference type="EMBL" id="GJQ08357.1"/>
    </source>
</evidence>
<dbReference type="Proteomes" id="UP001061958">
    <property type="component" value="Unassembled WGS sequence"/>
</dbReference>
<dbReference type="SUPFAM" id="SSF56112">
    <property type="entry name" value="Protein kinase-like (PK-like)"/>
    <property type="match status" value="1"/>
</dbReference>
<evidence type="ECO:0000259" key="9">
    <source>
        <dbReference type="PROSITE" id="PS50011"/>
    </source>
</evidence>
<name>A0A9C7PQW5_9RHOD</name>
<dbReference type="GO" id="GO:0005524">
    <property type="term" value="F:ATP binding"/>
    <property type="evidence" value="ECO:0007669"/>
    <property type="project" value="UniProtKB-UniRule"/>
</dbReference>
<dbReference type="EMBL" id="BQMJ01000001">
    <property type="protein sequence ID" value="GJQ08357.1"/>
    <property type="molecule type" value="Genomic_DNA"/>
</dbReference>
<evidence type="ECO:0000256" key="5">
    <source>
        <dbReference type="ARBA" id="ARBA00022840"/>
    </source>
</evidence>
<sequence length="472" mass="53617">MSAQVDTAPTELLNEFNESKPRVGPYILGKTLGTGSTGKVKLAFNTEQNELVAVKIVRKDFLDSKPNLRRKVQREIAVMKLVEHPHVLRLIDVFETSSHLFLVIEYAEGGELFDYLVERGKLEPEEALRFFQQIISGLDYCHRRLICHRDLKPENLLLDKNNDIKIADFGMASLIPPGSLLETSCGSPHYASPEIVMGDMYNGFKSDVWSCGVILYALLTGRLPFDDDNIQRLLNKVRTGLYHMPSEVPDECQSLLRAMLTVEPEKRITVEAIKRHPWFLSHEPPKYPEVDSDDLLNSATGELYSEAVMEPDPVILQSLVALGWGDEDSLRLVLASSEPSLERVFYRQLEIVSSRKETTVPSEASEENQDATSGETRTPYVVSGERQNVRVAPRVQSIQERHPESDRESSADGLHRPMSGRLRRKYNIGEEHAQQEDERDKEASEGPQQSWFLNLRSYFRLDSSRARKHRAS</sequence>
<organism evidence="10 11">
    <name type="scientific">Galdieria partita</name>
    <dbReference type="NCBI Taxonomy" id="83374"/>
    <lineage>
        <taxon>Eukaryota</taxon>
        <taxon>Rhodophyta</taxon>
        <taxon>Bangiophyceae</taxon>
        <taxon>Galdieriales</taxon>
        <taxon>Galdieriaceae</taxon>
        <taxon>Galdieria</taxon>
    </lineage>
</organism>
<dbReference type="PANTHER" id="PTHR24346:SF36">
    <property type="entry name" value="SERINE_THREONINE-PROTEIN KINASE BRSK1 ISOFORM X1-RELATED"/>
    <property type="match status" value="1"/>
</dbReference>
<keyword evidence="2" id="KW-0808">Transferase</keyword>
<reference evidence="10" key="1">
    <citation type="journal article" date="2022" name="Proc. Natl. Acad. Sci. U.S.A.">
        <title>Life cycle and functional genomics of the unicellular red alga Galdieria for elucidating algal and plant evolution and industrial use.</title>
        <authorList>
            <person name="Hirooka S."/>
            <person name="Itabashi T."/>
            <person name="Ichinose T.M."/>
            <person name="Onuma R."/>
            <person name="Fujiwara T."/>
            <person name="Yamashita S."/>
            <person name="Jong L.W."/>
            <person name="Tomita R."/>
            <person name="Iwane A.H."/>
            <person name="Miyagishima S.Y."/>
        </authorList>
    </citation>
    <scope>NUCLEOTIDE SEQUENCE</scope>
    <source>
        <strain evidence="10">NBRC 102759</strain>
    </source>
</reference>
<keyword evidence="11" id="KW-1185">Reference proteome</keyword>
<reference evidence="10" key="2">
    <citation type="submission" date="2022-01" db="EMBL/GenBank/DDBJ databases">
        <authorList>
            <person name="Hirooka S."/>
            <person name="Miyagishima S.Y."/>
        </authorList>
    </citation>
    <scope>NUCLEOTIDE SEQUENCE</scope>
    <source>
        <strain evidence="10">NBRC 102759</strain>
    </source>
</reference>
<protein>
    <recommendedName>
        <fullName evidence="9">Protein kinase domain-containing protein</fullName>
    </recommendedName>
</protein>
<dbReference type="Pfam" id="PF00069">
    <property type="entry name" value="Pkinase"/>
    <property type="match status" value="1"/>
</dbReference>
<feature type="domain" description="Protein kinase" evidence="9">
    <location>
        <begin position="26"/>
        <end position="279"/>
    </location>
</feature>
<evidence type="ECO:0000256" key="2">
    <source>
        <dbReference type="ARBA" id="ARBA00022679"/>
    </source>
</evidence>
<keyword evidence="1 7" id="KW-0723">Serine/threonine-protein kinase</keyword>
<dbReference type="InterPro" id="IPR017441">
    <property type="entry name" value="Protein_kinase_ATP_BS"/>
</dbReference>
<dbReference type="CDD" id="cd14081">
    <property type="entry name" value="STKc_BRSK1_2"/>
    <property type="match status" value="1"/>
</dbReference>
<accession>A0A9C7PQW5</accession>
<dbReference type="PANTHER" id="PTHR24346">
    <property type="entry name" value="MAP/MICROTUBULE AFFINITY-REGULATING KINASE"/>
    <property type="match status" value="1"/>
</dbReference>
<dbReference type="PROSITE" id="PS50011">
    <property type="entry name" value="PROTEIN_KINASE_DOM"/>
    <property type="match status" value="1"/>
</dbReference>
<keyword evidence="5 6" id="KW-0067">ATP-binding</keyword>
<dbReference type="AlphaFoldDB" id="A0A9C7PQW5"/>
<dbReference type="OrthoDB" id="193931at2759"/>
<dbReference type="InterPro" id="IPR000719">
    <property type="entry name" value="Prot_kinase_dom"/>
</dbReference>
<feature type="region of interest" description="Disordered" evidence="8">
    <location>
        <begin position="355"/>
        <end position="449"/>
    </location>
</feature>
<dbReference type="Gene3D" id="1.10.510.10">
    <property type="entry name" value="Transferase(Phosphotransferase) domain 1"/>
    <property type="match status" value="1"/>
</dbReference>
<evidence type="ECO:0000256" key="7">
    <source>
        <dbReference type="RuleBase" id="RU000304"/>
    </source>
</evidence>
<keyword evidence="3 6" id="KW-0547">Nucleotide-binding</keyword>
<gene>
    <name evidence="10" type="ORF">GpartN1_g148.t1</name>
</gene>
<feature type="compositionally biased region" description="Basic and acidic residues" evidence="8">
    <location>
        <begin position="427"/>
        <end position="444"/>
    </location>
</feature>
<evidence type="ECO:0000256" key="8">
    <source>
        <dbReference type="SAM" id="MobiDB-lite"/>
    </source>
</evidence>
<dbReference type="GO" id="GO:0005737">
    <property type="term" value="C:cytoplasm"/>
    <property type="evidence" value="ECO:0007669"/>
    <property type="project" value="TreeGrafter"/>
</dbReference>
<proteinExistence type="inferred from homology"/>
<evidence type="ECO:0000256" key="4">
    <source>
        <dbReference type="ARBA" id="ARBA00022777"/>
    </source>
</evidence>
<keyword evidence="4" id="KW-0418">Kinase</keyword>
<dbReference type="FunFam" id="3.30.200.20:FF:000003">
    <property type="entry name" value="Non-specific serine/threonine protein kinase"/>
    <property type="match status" value="1"/>
</dbReference>